<name>A0A8X6KHU4_NEPPI</name>
<reference evidence="1" key="1">
    <citation type="submission" date="2020-08" db="EMBL/GenBank/DDBJ databases">
        <title>Multicomponent nature underlies the extraordinary mechanical properties of spider dragline silk.</title>
        <authorList>
            <person name="Kono N."/>
            <person name="Nakamura H."/>
            <person name="Mori M."/>
            <person name="Yoshida Y."/>
            <person name="Ohtoshi R."/>
            <person name="Malay A.D."/>
            <person name="Moran D.A.P."/>
            <person name="Tomita M."/>
            <person name="Numata K."/>
            <person name="Arakawa K."/>
        </authorList>
    </citation>
    <scope>NUCLEOTIDE SEQUENCE</scope>
</reference>
<gene>
    <name evidence="1" type="ORF">NPIL_87561</name>
</gene>
<dbReference type="AlphaFoldDB" id="A0A8X6KHU4"/>
<dbReference type="Pfam" id="PF05380">
    <property type="entry name" value="Peptidase_A17"/>
    <property type="match status" value="1"/>
</dbReference>
<dbReference type="InterPro" id="IPR008042">
    <property type="entry name" value="Retrotrans_Pao"/>
</dbReference>
<evidence type="ECO:0000313" key="2">
    <source>
        <dbReference type="Proteomes" id="UP000887013"/>
    </source>
</evidence>
<dbReference type="Proteomes" id="UP000887013">
    <property type="component" value="Unassembled WGS sequence"/>
</dbReference>
<proteinExistence type="predicted"/>
<comment type="caution">
    <text evidence="1">The sequence shown here is derived from an EMBL/GenBank/DDBJ whole genome shotgun (WGS) entry which is preliminary data.</text>
</comment>
<dbReference type="EMBL" id="BMAW01091462">
    <property type="protein sequence ID" value="GFS50009.1"/>
    <property type="molecule type" value="Genomic_DNA"/>
</dbReference>
<evidence type="ECO:0000313" key="1">
    <source>
        <dbReference type="EMBL" id="GFS50009.1"/>
    </source>
</evidence>
<protein>
    <submittedName>
        <fullName evidence="1">Uncharacterized protein</fullName>
    </submittedName>
</protein>
<organism evidence="1 2">
    <name type="scientific">Nephila pilipes</name>
    <name type="common">Giant wood spider</name>
    <name type="synonym">Nephila maculata</name>
    <dbReference type="NCBI Taxonomy" id="299642"/>
    <lineage>
        <taxon>Eukaryota</taxon>
        <taxon>Metazoa</taxon>
        <taxon>Ecdysozoa</taxon>
        <taxon>Arthropoda</taxon>
        <taxon>Chelicerata</taxon>
        <taxon>Arachnida</taxon>
        <taxon>Araneae</taxon>
        <taxon>Araneomorphae</taxon>
        <taxon>Entelegynae</taxon>
        <taxon>Araneoidea</taxon>
        <taxon>Nephilidae</taxon>
        <taxon>Nephila</taxon>
    </lineage>
</organism>
<accession>A0A8X6KHU4</accession>
<keyword evidence="2" id="KW-1185">Reference proteome</keyword>
<sequence length="84" mass="9760">MLKSIDIRGFSDASERYFRAVVYCRPWSSTGENMVRLVIRKSRVSPLRNIIQSQGWCYSLTFKVSEKSQLKLNLKQQYSNGVIP</sequence>